<evidence type="ECO:0000313" key="2">
    <source>
        <dbReference type="Proteomes" id="UP000321570"/>
    </source>
</evidence>
<organism evidence="1 2">
    <name type="scientific">Hymenolepis diminuta</name>
    <name type="common">Rat tapeworm</name>
    <dbReference type="NCBI Taxonomy" id="6216"/>
    <lineage>
        <taxon>Eukaryota</taxon>
        <taxon>Metazoa</taxon>
        <taxon>Spiralia</taxon>
        <taxon>Lophotrochozoa</taxon>
        <taxon>Platyhelminthes</taxon>
        <taxon>Cestoda</taxon>
        <taxon>Eucestoda</taxon>
        <taxon>Cyclophyllidea</taxon>
        <taxon>Hymenolepididae</taxon>
        <taxon>Hymenolepis</taxon>
    </lineage>
</organism>
<proteinExistence type="predicted"/>
<gene>
    <name evidence="1" type="ORF">WMSIL1_LOCUS1975</name>
</gene>
<dbReference type="AlphaFoldDB" id="A0A564Y0K2"/>
<reference evidence="1 2" key="1">
    <citation type="submission" date="2019-07" db="EMBL/GenBank/DDBJ databases">
        <authorList>
            <person name="Jastrzebski P J."/>
            <person name="Paukszto L."/>
            <person name="Jastrzebski P J."/>
        </authorList>
    </citation>
    <scope>NUCLEOTIDE SEQUENCE [LARGE SCALE GENOMIC DNA]</scope>
    <source>
        <strain evidence="1 2">WMS-il1</strain>
    </source>
</reference>
<evidence type="ECO:0000313" key="1">
    <source>
        <dbReference type="EMBL" id="VUZ40802.1"/>
    </source>
</evidence>
<sequence>MFRPVLRLKVLSIGTRAKLLKTFVEPVLLYGLPTIIHLKVNDIRLKAVQNTTRRMMLGLYSRRQMSVEVMAEKVPLRNLAAQI</sequence>
<keyword evidence="2" id="KW-1185">Reference proteome</keyword>
<protein>
    <submittedName>
        <fullName evidence="1">Uncharacterized protein</fullName>
    </submittedName>
</protein>
<name>A0A564Y0K2_HYMDI</name>
<dbReference type="EMBL" id="CABIJS010000044">
    <property type="protein sequence ID" value="VUZ40802.1"/>
    <property type="molecule type" value="Genomic_DNA"/>
</dbReference>
<accession>A0A564Y0K2</accession>
<dbReference type="Proteomes" id="UP000321570">
    <property type="component" value="Unassembled WGS sequence"/>
</dbReference>